<dbReference type="Proteomes" id="UP000190675">
    <property type="component" value="Chromosome I"/>
</dbReference>
<organism evidence="1 2">
    <name type="scientific">Bradyrhizobium erythrophlei</name>
    <dbReference type="NCBI Taxonomy" id="1437360"/>
    <lineage>
        <taxon>Bacteria</taxon>
        <taxon>Pseudomonadati</taxon>
        <taxon>Pseudomonadota</taxon>
        <taxon>Alphaproteobacteria</taxon>
        <taxon>Hyphomicrobiales</taxon>
        <taxon>Nitrobacteraceae</taxon>
        <taxon>Bradyrhizobium</taxon>
    </lineage>
</organism>
<dbReference type="AlphaFoldDB" id="A0A1M5QNY8"/>
<proteinExistence type="predicted"/>
<name>A0A1M5QNY8_9BRAD</name>
<reference evidence="1 2" key="1">
    <citation type="submission" date="2016-11" db="EMBL/GenBank/DDBJ databases">
        <authorList>
            <person name="Jaros S."/>
            <person name="Januszkiewicz K."/>
            <person name="Wedrychowicz H."/>
        </authorList>
    </citation>
    <scope>NUCLEOTIDE SEQUENCE [LARGE SCALE GENOMIC DNA]</scope>
    <source>
        <strain evidence="1 2">GAS242</strain>
    </source>
</reference>
<gene>
    <name evidence="1" type="ORF">SAMN05444169_6064</name>
</gene>
<sequence length="47" mass="5070">MASAQGMIAHYHDALIAALDAVKHLHGDVVEPIPDQMTRLAPVPDPR</sequence>
<protein>
    <submittedName>
        <fullName evidence="1">Uncharacterized protein</fullName>
    </submittedName>
</protein>
<evidence type="ECO:0000313" key="2">
    <source>
        <dbReference type="Proteomes" id="UP000190675"/>
    </source>
</evidence>
<dbReference type="EMBL" id="LT670818">
    <property type="protein sequence ID" value="SHH15822.1"/>
    <property type="molecule type" value="Genomic_DNA"/>
</dbReference>
<evidence type="ECO:0000313" key="1">
    <source>
        <dbReference type="EMBL" id="SHH15822.1"/>
    </source>
</evidence>
<accession>A0A1M5QNY8</accession>